<name>A0A1G5L062_9FIRM</name>
<proteinExistence type="predicted"/>
<evidence type="ECO:0000256" key="3">
    <source>
        <dbReference type="ARBA" id="ARBA00022692"/>
    </source>
</evidence>
<dbReference type="Gene3D" id="3.40.1710.10">
    <property type="entry name" value="abc type-2 transporter like domain"/>
    <property type="match status" value="1"/>
</dbReference>
<evidence type="ECO:0000313" key="9">
    <source>
        <dbReference type="Proteomes" id="UP000198636"/>
    </source>
</evidence>
<protein>
    <submittedName>
        <fullName evidence="8">ABC-2 type transport system permease protein</fullName>
    </submittedName>
</protein>
<evidence type="ECO:0000313" key="8">
    <source>
        <dbReference type="EMBL" id="SCZ05811.1"/>
    </source>
</evidence>
<accession>A0A1G5L062</accession>
<gene>
    <name evidence="8" type="ORF">SAMN03080606_03902</name>
</gene>
<evidence type="ECO:0000256" key="4">
    <source>
        <dbReference type="ARBA" id="ARBA00022989"/>
    </source>
</evidence>
<evidence type="ECO:0000256" key="6">
    <source>
        <dbReference type="SAM" id="Phobius"/>
    </source>
</evidence>
<dbReference type="AlphaFoldDB" id="A0A1G5L062"/>
<evidence type="ECO:0000256" key="2">
    <source>
        <dbReference type="ARBA" id="ARBA00022475"/>
    </source>
</evidence>
<feature type="transmembrane region" description="Helical" evidence="6">
    <location>
        <begin position="299"/>
        <end position="317"/>
    </location>
</feature>
<reference evidence="8 9" key="1">
    <citation type="submission" date="2016-10" db="EMBL/GenBank/DDBJ databases">
        <authorList>
            <person name="de Groot N.N."/>
        </authorList>
    </citation>
    <scope>NUCLEOTIDE SEQUENCE [LARGE SCALE GENOMIC DNA]</scope>
    <source>
        <strain evidence="8 9">DSM 18978</strain>
    </source>
</reference>
<keyword evidence="9" id="KW-1185">Reference proteome</keyword>
<keyword evidence="4 6" id="KW-1133">Transmembrane helix</keyword>
<keyword evidence="3 6" id="KW-0812">Transmembrane</keyword>
<dbReference type="OrthoDB" id="1864035at2"/>
<dbReference type="Proteomes" id="UP000198636">
    <property type="component" value="Unassembled WGS sequence"/>
</dbReference>
<feature type="domain" description="ABC-2 type transporter transmembrane" evidence="7">
    <location>
        <begin position="18"/>
        <end position="371"/>
    </location>
</feature>
<feature type="transmembrane region" description="Helical" evidence="6">
    <location>
        <begin position="265"/>
        <end position="287"/>
    </location>
</feature>
<organism evidence="8 9">
    <name type="scientific">Alkaliphilus peptidifermentans DSM 18978</name>
    <dbReference type="NCBI Taxonomy" id="1120976"/>
    <lineage>
        <taxon>Bacteria</taxon>
        <taxon>Bacillati</taxon>
        <taxon>Bacillota</taxon>
        <taxon>Clostridia</taxon>
        <taxon>Peptostreptococcales</taxon>
        <taxon>Natronincolaceae</taxon>
        <taxon>Alkaliphilus</taxon>
    </lineage>
</organism>
<evidence type="ECO:0000256" key="5">
    <source>
        <dbReference type="ARBA" id="ARBA00023136"/>
    </source>
</evidence>
<comment type="subcellular location">
    <subcellularLocation>
        <location evidence="1">Cell membrane</location>
        <topology evidence="1">Multi-pass membrane protein</topology>
    </subcellularLocation>
</comment>
<dbReference type="RefSeq" id="WP_091547033.1">
    <property type="nucleotide sequence ID" value="NZ_FMUS01000034.1"/>
</dbReference>
<dbReference type="PANTHER" id="PTHR30294">
    <property type="entry name" value="MEMBRANE COMPONENT OF ABC TRANSPORTER YHHJ-RELATED"/>
    <property type="match status" value="1"/>
</dbReference>
<dbReference type="PANTHER" id="PTHR30294:SF48">
    <property type="entry name" value="LINEARMYCIN RESISTANCE PERMEASE PROTEIN LNRM"/>
    <property type="match status" value="1"/>
</dbReference>
<feature type="transmembrane region" description="Helical" evidence="6">
    <location>
        <begin position="187"/>
        <end position="205"/>
    </location>
</feature>
<keyword evidence="2" id="KW-1003">Cell membrane</keyword>
<dbReference type="EMBL" id="FMUS01000034">
    <property type="protein sequence ID" value="SCZ05811.1"/>
    <property type="molecule type" value="Genomic_DNA"/>
</dbReference>
<evidence type="ECO:0000259" key="7">
    <source>
        <dbReference type="Pfam" id="PF12698"/>
    </source>
</evidence>
<feature type="transmembrane region" description="Helical" evidence="6">
    <location>
        <begin position="21"/>
        <end position="43"/>
    </location>
</feature>
<feature type="transmembrane region" description="Helical" evidence="6">
    <location>
        <begin position="354"/>
        <end position="374"/>
    </location>
</feature>
<keyword evidence="5 6" id="KW-0472">Membrane</keyword>
<dbReference type="Pfam" id="PF12698">
    <property type="entry name" value="ABC2_membrane_3"/>
    <property type="match status" value="1"/>
</dbReference>
<sequence>MNIIYILYYTMVRFIRDKRGLIQMLLFPIVLILILGTALSTMFNPSTIGKTNVAYLNLDAGTASESFDGFLKLEEIEDLLIVKYVNTYDEGLEMIKTREVAAMIFIDEAYTEGLQKNEKGDIKVIRSNYSSFGAIIVNSVVEGFVNAANAIEATASLGSFNSQFIREKSINRRPISSSGRVPTAMDYYSVTMLAMTIMYGASYGIHEIGKDYFDSIGGRIKASPTKAYEMYVGKTLGVVITLFTQSLMLILFTRYVFNVNWGNNLWLVLFICFSLTMLSTGIGVMLCMVCSSRRKASSIMNILVPFFTFIAGGYIPIDNIGGMLDKIKFLSPNYLAQRAIFNQVFEGGSGETQLFIMIIWGMGLFTFMASAIAGRRQIQ</sequence>
<dbReference type="InterPro" id="IPR013525">
    <property type="entry name" value="ABC2_TM"/>
</dbReference>
<evidence type="ECO:0000256" key="1">
    <source>
        <dbReference type="ARBA" id="ARBA00004651"/>
    </source>
</evidence>
<feature type="transmembrane region" description="Helical" evidence="6">
    <location>
        <begin position="231"/>
        <end position="253"/>
    </location>
</feature>
<dbReference type="InterPro" id="IPR051449">
    <property type="entry name" value="ABC-2_transporter_component"/>
</dbReference>
<dbReference type="GO" id="GO:0005886">
    <property type="term" value="C:plasma membrane"/>
    <property type="evidence" value="ECO:0007669"/>
    <property type="project" value="UniProtKB-SubCell"/>
</dbReference>
<dbReference type="GO" id="GO:0140359">
    <property type="term" value="F:ABC-type transporter activity"/>
    <property type="evidence" value="ECO:0007669"/>
    <property type="project" value="InterPro"/>
</dbReference>
<dbReference type="STRING" id="1120976.SAMN03080606_03902"/>